<evidence type="ECO:0000256" key="4">
    <source>
        <dbReference type="ARBA" id="ARBA00022801"/>
    </source>
</evidence>
<gene>
    <name evidence="6" type="ORF">MPNT_60034</name>
</gene>
<dbReference type="EMBL" id="CAJNOB010000056">
    <property type="protein sequence ID" value="CAF0703571.1"/>
    <property type="molecule type" value="Genomic_DNA"/>
</dbReference>
<dbReference type="HAMAP" id="MF_01078">
    <property type="entry name" value="RNA_free_RNase_P"/>
    <property type="match status" value="1"/>
</dbReference>
<evidence type="ECO:0000256" key="3">
    <source>
        <dbReference type="ARBA" id="ARBA00022759"/>
    </source>
</evidence>
<evidence type="ECO:0000313" key="7">
    <source>
        <dbReference type="Proteomes" id="UP000663859"/>
    </source>
</evidence>
<dbReference type="GO" id="GO:0001682">
    <property type="term" value="P:tRNA 5'-leader removal"/>
    <property type="evidence" value="ECO:0007669"/>
    <property type="project" value="UniProtKB-UniRule"/>
</dbReference>
<evidence type="ECO:0000256" key="2">
    <source>
        <dbReference type="ARBA" id="ARBA00022722"/>
    </source>
</evidence>
<evidence type="ECO:0000256" key="1">
    <source>
        <dbReference type="ARBA" id="ARBA00022694"/>
    </source>
</evidence>
<name>A0A8J2BLM6_9BACT</name>
<dbReference type="GO" id="GO:0004526">
    <property type="term" value="F:ribonuclease P activity"/>
    <property type="evidence" value="ECO:0007669"/>
    <property type="project" value="UniProtKB-UniRule"/>
</dbReference>
<keyword evidence="3 5" id="KW-0255">Endonuclease</keyword>
<sequence length="216" mass="24392">MPAGWEGPLGHRPSFVLDTSLFTNPEVASQFGDDTDEAVTNFLALAKQTSAAFYMPTSVYEELRLIKGLEALAPEFESVVQIRSPRKYTLQVPGALLYELMEELRHRIDHGLRVAEEHTKLAGQTGSSDTSIGLDQLISRLRERYRETLRRGILDSKEDVDVLLLALELDAFLVSADKGMCRWADKIGIKLFNAKHFRYLLRSLIKTQEPFPQVAQ</sequence>
<dbReference type="NCBIfam" id="TIGR03875">
    <property type="entry name" value="RNA_lig_partner"/>
    <property type="match status" value="1"/>
</dbReference>
<dbReference type="PANTHER" id="PTHR41173">
    <property type="entry name" value="UPF0278 PROTEIN TK1425"/>
    <property type="match status" value="1"/>
</dbReference>
<keyword evidence="2 5" id="KW-0540">Nuclease</keyword>
<comment type="catalytic activity">
    <reaction evidence="5">
        <text>Endonucleolytic cleavage of RNA, removing 5'-extranucleotides from tRNA precursor.</text>
        <dbReference type="EC" id="3.1.26.5"/>
    </reaction>
</comment>
<protein>
    <recommendedName>
        <fullName evidence="5">RNA-free ribonuclease P</fullName>
        <shortName evidence="5">RNA-free RNase P</shortName>
        <ecNumber evidence="5">3.1.26.5</ecNumber>
    </recommendedName>
    <alternativeName>
        <fullName evidence="5">Protein-only RNase P</fullName>
    </alternativeName>
</protein>
<evidence type="ECO:0000256" key="5">
    <source>
        <dbReference type="HAMAP-Rule" id="MF_01078"/>
    </source>
</evidence>
<dbReference type="InterPro" id="IPR029060">
    <property type="entry name" value="PIN-like_dom_sf"/>
</dbReference>
<dbReference type="SUPFAM" id="SSF88723">
    <property type="entry name" value="PIN domain-like"/>
    <property type="match status" value="1"/>
</dbReference>
<comment type="function">
    <text evidence="5">RNA-free RNase P that catalyzes the removal of the 5'-leader sequence from pre-tRNA to produce the mature 5'-terminus.</text>
</comment>
<reference evidence="6" key="1">
    <citation type="submission" date="2021-02" db="EMBL/GenBank/DDBJ databases">
        <authorList>
            <person name="Cremers G."/>
            <person name="Picone N."/>
        </authorList>
    </citation>
    <scope>NUCLEOTIDE SEQUENCE</scope>
    <source>
        <strain evidence="6">PQ17</strain>
    </source>
</reference>
<keyword evidence="7" id="KW-1185">Reference proteome</keyword>
<dbReference type="InterPro" id="IPR014856">
    <property type="entry name" value="RNA_free_RNase_P"/>
</dbReference>
<organism evidence="6 7">
    <name type="scientific">Candidatus Methylacidithermus pantelleriae</name>
    <dbReference type="NCBI Taxonomy" id="2744239"/>
    <lineage>
        <taxon>Bacteria</taxon>
        <taxon>Pseudomonadati</taxon>
        <taxon>Verrucomicrobiota</taxon>
        <taxon>Methylacidiphilae</taxon>
        <taxon>Methylacidiphilales</taxon>
        <taxon>Methylacidiphilaceae</taxon>
        <taxon>Candidatus Methylacidithermus</taxon>
    </lineage>
</organism>
<dbReference type="NCBIfam" id="NF003344">
    <property type="entry name" value="PRK04358.1-5"/>
    <property type="match status" value="1"/>
</dbReference>
<proteinExistence type="inferred from homology"/>
<evidence type="ECO:0000313" key="6">
    <source>
        <dbReference type="EMBL" id="CAF0703571.1"/>
    </source>
</evidence>
<dbReference type="AlphaFoldDB" id="A0A8J2BLM6"/>
<dbReference type="EC" id="3.1.26.5" evidence="5"/>
<dbReference type="CDD" id="cd18691">
    <property type="entry name" value="PIN_VapC-like"/>
    <property type="match status" value="1"/>
</dbReference>
<comment type="caution">
    <text evidence="6">The sequence shown here is derived from an EMBL/GenBank/DDBJ whole genome shotgun (WGS) entry which is preliminary data.</text>
</comment>
<comment type="similarity">
    <text evidence="5">Belongs to the HARP family.</text>
</comment>
<dbReference type="Pfam" id="PF08745">
    <property type="entry name" value="PIN_5"/>
    <property type="match status" value="1"/>
</dbReference>
<dbReference type="RefSeq" id="WP_174582412.1">
    <property type="nucleotide sequence ID" value="NZ_CAJNOB010000056.1"/>
</dbReference>
<keyword evidence="1 5" id="KW-0819">tRNA processing</keyword>
<dbReference type="Proteomes" id="UP000663859">
    <property type="component" value="Unassembled WGS sequence"/>
</dbReference>
<keyword evidence="4 5" id="KW-0378">Hydrolase</keyword>
<accession>A0A8J2BLM6</accession>
<dbReference type="PANTHER" id="PTHR41173:SF1">
    <property type="entry name" value="RNA-FREE RIBONUCLEASE P"/>
    <property type="match status" value="1"/>
</dbReference>